<dbReference type="Proteomes" id="UP000053144">
    <property type="component" value="Chromosome 2"/>
</dbReference>
<feature type="region of interest" description="Disordered" evidence="1">
    <location>
        <begin position="757"/>
        <end position="777"/>
    </location>
</feature>
<dbReference type="PANTHER" id="PTHR31280:SF2">
    <property type="entry name" value="PROTEIN UNC-13 HOMOLOG"/>
    <property type="match status" value="1"/>
</dbReference>
<feature type="compositionally biased region" description="Polar residues" evidence="1">
    <location>
        <begin position="1227"/>
        <end position="1238"/>
    </location>
</feature>
<dbReference type="PANTHER" id="PTHR31280">
    <property type="entry name" value="PROTEIN UNC-13 HOMOLOG"/>
    <property type="match status" value="1"/>
</dbReference>
<dbReference type="GO" id="GO:0005886">
    <property type="term" value="C:plasma membrane"/>
    <property type="evidence" value="ECO:0007669"/>
    <property type="project" value="EnsemblPlants"/>
</dbReference>
<accession>A0A0L9U128</accession>
<evidence type="ECO:0000313" key="5">
    <source>
        <dbReference type="Proteomes" id="UP000053144"/>
    </source>
</evidence>
<feature type="region of interest" description="Disordered" evidence="1">
    <location>
        <begin position="59"/>
        <end position="78"/>
    </location>
</feature>
<protein>
    <recommendedName>
        <fullName evidence="6">MHD1 domain-containing protein</fullName>
    </recommendedName>
</protein>
<organism evidence="4 5">
    <name type="scientific">Phaseolus angularis</name>
    <name type="common">Azuki bean</name>
    <name type="synonym">Vigna angularis</name>
    <dbReference type="NCBI Taxonomy" id="3914"/>
    <lineage>
        <taxon>Eukaryota</taxon>
        <taxon>Viridiplantae</taxon>
        <taxon>Streptophyta</taxon>
        <taxon>Embryophyta</taxon>
        <taxon>Tracheophyta</taxon>
        <taxon>Spermatophyta</taxon>
        <taxon>Magnoliopsida</taxon>
        <taxon>eudicotyledons</taxon>
        <taxon>Gunneridae</taxon>
        <taxon>Pentapetalae</taxon>
        <taxon>rosids</taxon>
        <taxon>fabids</taxon>
        <taxon>Fabales</taxon>
        <taxon>Fabaceae</taxon>
        <taxon>Papilionoideae</taxon>
        <taxon>50 kb inversion clade</taxon>
        <taxon>NPAAA clade</taxon>
        <taxon>indigoferoid/millettioid clade</taxon>
        <taxon>Phaseoleae</taxon>
        <taxon>Vigna</taxon>
    </lineage>
</organism>
<dbReference type="STRING" id="3914.A0A0L9U128"/>
<dbReference type="GO" id="GO:0072659">
    <property type="term" value="P:protein localization to plasma membrane"/>
    <property type="evidence" value="ECO:0007669"/>
    <property type="project" value="EnsemblPlants"/>
</dbReference>
<dbReference type="Pfam" id="PF25761">
    <property type="entry name" value="TPR_PATROL1"/>
    <property type="match status" value="2"/>
</dbReference>
<reference evidence="5" key="1">
    <citation type="journal article" date="2015" name="Proc. Natl. Acad. Sci. U.S.A.">
        <title>Genome sequencing of adzuki bean (Vigna angularis) provides insight into high starch and low fat accumulation and domestication.</title>
        <authorList>
            <person name="Yang K."/>
            <person name="Tian Z."/>
            <person name="Chen C."/>
            <person name="Luo L."/>
            <person name="Zhao B."/>
            <person name="Wang Z."/>
            <person name="Yu L."/>
            <person name="Li Y."/>
            <person name="Sun Y."/>
            <person name="Li W."/>
            <person name="Chen Y."/>
            <person name="Li Y."/>
            <person name="Zhang Y."/>
            <person name="Ai D."/>
            <person name="Zhao J."/>
            <person name="Shang C."/>
            <person name="Ma Y."/>
            <person name="Wu B."/>
            <person name="Wang M."/>
            <person name="Gao L."/>
            <person name="Sun D."/>
            <person name="Zhang P."/>
            <person name="Guo F."/>
            <person name="Wang W."/>
            <person name="Li Y."/>
            <person name="Wang J."/>
            <person name="Varshney R.K."/>
            <person name="Wang J."/>
            <person name="Ling H.Q."/>
            <person name="Wan P."/>
        </authorList>
    </citation>
    <scope>NUCLEOTIDE SEQUENCE</scope>
    <source>
        <strain evidence="5">cv. Jingnong 6</strain>
    </source>
</reference>
<sequence length="1319" mass="148137">MPPGAVTLDDVDLDQVSVDYVLNCAKKSTMLELSEAIRDYHDHTGLPQMSDTGSVGEFYLVTDPESSGSPPRRPPPTVPVSAVPPVAVSIPSVFPPSPILSSVSRSESFDTTQEKELTVDDIEDFDDDDDVSVVEGVRAKRTLNDASDLAVKLPSFSTGISDDDLRETAYEILLACAGATGGLIVPSKEKKKDKKSSLIRKLGRSKSGSVVSQSQSAPGLVGLLETMRVQMEISESMDIRTRQGLLNALVGKVGKRMDTLLVPLELLCCISRSEFSDKKAFIRWQKRQLKVLEEGLVNHPAVGFGESGRKTNELRILLAKIEEAEFLPSSSGELQRTECLRSLREIAIPLAERPARGDLTGEICHWSDGYHLNVRLYEKLLLSVFDMLDEGKLTEEVEEILELLKSTWRVLGITETIHHTCYAWVLFRQYVITREHGVLLHALEQLNKIPLMEQRGQQERLHLKSLRSKVEGERDLSFLQSFLTPIQRWTDKQLGDYHMHFNEGSATMEKIVAVAMITRRLLLEEPETTSQSLPISDRDQIEIYISSSIKNAFSRTVQVVERTDMSNEHPLALLAEELKKLLKRESVNFLPVLSQRHPQATVKPFLDGAEHLTEDVISVFPAAESLEQFIMALIASVCHEENAEILLKKLNLYQIETKSGTLVLRWVNSQLGRILGWVERVFQQEHWDPISPQQRHAGSIVEVYRIIEETVDQFFGLKVPMRFTELNSLFRGIDNALQVYANNVVNDLADLDRLLERRPPLPETGPESSERAATELFFPPSPPPAAVTVSTGDHRIWSYAINHLNKLEDNIWERWTSKRSIEKLIKKSLDGKSKSFSQKDTFEGSRKIINAAMDRICEYTGTKIVFCDLRVQFMDNLYKPSVSGYRLDALIEPLDMELSQLCDIVVEPLRDRIVTSLLQASLDGLLRVILDGGPSRVFFPSDAKLLEEDLEILKEFFISGGDGLPRGVVENQVARVRHVIKLHGYEVDRGIGFGMLGLKMKKKGMLEWMDEDQVLEVNEEMKMMGSWTQRLLQSFLVRLWYPHLNCPPAFSDDVSSCFSFLYCCTFVESSGNSSSVVQAVSFTAAGWWTENASQTAGSVSCCCNFGDALLLNVEHQSEDVKACFFSHAGLDRDVDELIEAGAAVRVCWTSGRPGVIRTSVRKAGRATNVQNEQMAERSNSERLRMTESVDDEDERPKRNEMPNGQTRQRTNGRTVQKDERSLFGRAPQQQWGRTNGLGNSEEGRTVEQQWGRTNSSTVGKDERLNNGEGRTLQQWGRTNGSTTVGKDERFNNSGEGRTVEQFGRTASATVGKDECFQQQ</sequence>
<evidence type="ECO:0000256" key="1">
    <source>
        <dbReference type="SAM" id="MobiDB-lite"/>
    </source>
</evidence>
<feature type="region of interest" description="Disordered" evidence="1">
    <location>
        <begin position="1167"/>
        <end position="1319"/>
    </location>
</feature>
<dbReference type="PROSITE" id="PS51258">
    <property type="entry name" value="MHD1"/>
    <property type="match status" value="1"/>
</dbReference>
<dbReference type="InterPro" id="IPR008528">
    <property type="entry name" value="unc-13_homologue"/>
</dbReference>
<dbReference type="InterPro" id="IPR014770">
    <property type="entry name" value="Munc13_1"/>
</dbReference>
<feature type="compositionally biased region" description="Polar residues" evidence="1">
    <location>
        <begin position="1202"/>
        <end position="1214"/>
    </location>
</feature>
<feature type="compositionally biased region" description="Polar residues" evidence="1">
    <location>
        <begin position="1271"/>
        <end position="1284"/>
    </location>
</feature>
<feature type="domain" description="MHD1" evidence="2">
    <location>
        <begin position="617"/>
        <end position="752"/>
    </location>
</feature>
<proteinExistence type="predicted"/>
<dbReference type="GO" id="GO:0005737">
    <property type="term" value="C:cytoplasm"/>
    <property type="evidence" value="ECO:0007669"/>
    <property type="project" value="EnsemblPlants"/>
</dbReference>
<dbReference type="InterPro" id="IPR014772">
    <property type="entry name" value="Munc13_dom-2"/>
</dbReference>
<name>A0A0L9U128_PHAAN</name>
<dbReference type="InterPro" id="IPR057984">
    <property type="entry name" value="PATROL1_C"/>
</dbReference>
<evidence type="ECO:0000259" key="3">
    <source>
        <dbReference type="PROSITE" id="PS51259"/>
    </source>
</evidence>
<evidence type="ECO:0008006" key="6">
    <source>
        <dbReference type="Google" id="ProtNLM"/>
    </source>
</evidence>
<dbReference type="OMA" id="TIHHTCY"/>
<dbReference type="Gramene" id="KOM36456">
    <property type="protein sequence ID" value="KOM36456"/>
    <property type="gene ID" value="LR48_Vigan02g260600"/>
</dbReference>
<dbReference type="GO" id="GO:0010118">
    <property type="term" value="P:stomatal movement"/>
    <property type="evidence" value="ECO:0007669"/>
    <property type="project" value="EnsemblPlants"/>
</dbReference>
<dbReference type="EMBL" id="CM003372">
    <property type="protein sequence ID" value="KOM36456.1"/>
    <property type="molecule type" value="Genomic_DNA"/>
</dbReference>
<feature type="compositionally biased region" description="Polar residues" evidence="1">
    <location>
        <begin position="1246"/>
        <end position="1258"/>
    </location>
</feature>
<dbReference type="PROSITE" id="PS51259">
    <property type="entry name" value="MHD2"/>
    <property type="match status" value="1"/>
</dbReference>
<evidence type="ECO:0000313" key="4">
    <source>
        <dbReference type="EMBL" id="KOM36456.1"/>
    </source>
</evidence>
<gene>
    <name evidence="4" type="ORF">LR48_Vigan02g260600</name>
</gene>
<feature type="domain" description="MHD2" evidence="3">
    <location>
        <begin position="884"/>
        <end position="994"/>
    </location>
</feature>
<evidence type="ECO:0000259" key="2">
    <source>
        <dbReference type="PROSITE" id="PS51258"/>
    </source>
</evidence>
<feature type="compositionally biased region" description="Basic and acidic residues" evidence="1">
    <location>
        <begin position="1174"/>
        <end position="1187"/>
    </location>
</feature>